<accession>A0A369JMX4</accession>
<dbReference type="STRING" id="39966.A0A369JMX4"/>
<keyword evidence="3" id="KW-1185">Reference proteome</keyword>
<dbReference type="InParanoid" id="A0A369JMX4"/>
<dbReference type="Proteomes" id="UP000076154">
    <property type="component" value="Unassembled WGS sequence"/>
</dbReference>
<dbReference type="GO" id="GO:0000466">
    <property type="term" value="P:maturation of 5.8S rRNA from tricistronic rRNA transcript (SSU-rRNA, 5.8S rRNA, LSU-rRNA)"/>
    <property type="evidence" value="ECO:0007669"/>
    <property type="project" value="TreeGrafter"/>
</dbReference>
<dbReference type="GO" id="GO:0000294">
    <property type="term" value="P:nuclear-transcribed mRNA catabolic process, RNase MRP-dependent"/>
    <property type="evidence" value="ECO:0007669"/>
    <property type="project" value="TreeGrafter"/>
</dbReference>
<evidence type="ECO:0000313" key="3">
    <source>
        <dbReference type="Proteomes" id="UP000076154"/>
    </source>
</evidence>
<dbReference type="PANTHER" id="PTHR37792">
    <property type="entry name" value="RIBONUCLEASE MRP PROTEIN SUBUNIT RMP1"/>
    <property type="match status" value="1"/>
</dbReference>
<organism evidence="2 3">
    <name type="scientific">Hypsizygus marmoreus</name>
    <name type="common">White beech mushroom</name>
    <name type="synonym">Agaricus marmoreus</name>
    <dbReference type="NCBI Taxonomy" id="39966"/>
    <lineage>
        <taxon>Eukaryota</taxon>
        <taxon>Fungi</taxon>
        <taxon>Dikarya</taxon>
        <taxon>Basidiomycota</taxon>
        <taxon>Agaricomycotina</taxon>
        <taxon>Agaricomycetes</taxon>
        <taxon>Agaricomycetidae</taxon>
        <taxon>Agaricales</taxon>
        <taxon>Tricholomatineae</taxon>
        <taxon>Lyophyllaceae</taxon>
        <taxon>Hypsizygus</taxon>
    </lineage>
</organism>
<gene>
    <name evidence="2" type="ORF">Hypma_011564</name>
</gene>
<dbReference type="EMBL" id="LUEZ02000055">
    <property type="protein sequence ID" value="RDB21033.1"/>
    <property type="molecule type" value="Genomic_DNA"/>
</dbReference>
<evidence type="ECO:0000313" key="2">
    <source>
        <dbReference type="EMBL" id="RDB21033.1"/>
    </source>
</evidence>
<evidence type="ECO:0000256" key="1">
    <source>
        <dbReference type="SAM" id="MobiDB-lite"/>
    </source>
</evidence>
<reference evidence="2" key="1">
    <citation type="submission" date="2018-04" db="EMBL/GenBank/DDBJ databases">
        <title>Whole genome sequencing of Hypsizygus marmoreus.</title>
        <authorList>
            <person name="Choi I.-G."/>
            <person name="Min B."/>
            <person name="Kim J.-G."/>
            <person name="Kim S."/>
            <person name="Oh Y.-L."/>
            <person name="Kong W.-S."/>
            <person name="Park H."/>
            <person name="Jeong J."/>
            <person name="Song E.-S."/>
        </authorList>
    </citation>
    <scope>NUCLEOTIDE SEQUENCE [LARGE SCALE GENOMIC DNA]</scope>
    <source>
        <strain evidence="2">51987-8</strain>
    </source>
</reference>
<dbReference type="GO" id="GO:0042134">
    <property type="term" value="F:rRNA primary transcript binding"/>
    <property type="evidence" value="ECO:0007669"/>
    <property type="project" value="InterPro"/>
</dbReference>
<name>A0A369JMX4_HYPMA</name>
<feature type="region of interest" description="Disordered" evidence="1">
    <location>
        <begin position="263"/>
        <end position="299"/>
    </location>
</feature>
<dbReference type="AlphaFoldDB" id="A0A369JMX4"/>
<dbReference type="OrthoDB" id="114080at2759"/>
<comment type="caution">
    <text evidence="2">The sequence shown here is derived from an EMBL/GenBank/DDBJ whole genome shotgun (WGS) entry which is preliminary data.</text>
</comment>
<sequence>MSQLMDHHETDYGRSVPRSTLEETRHNSVDVVLKDLKFCSRRLQTAFGAFSDEYKLLERLYYKGKNQHRGALFWRRVVEIRRFCDRLDNMQILNIVEVWRCSFFDESACSNPRQMRGPWTHLPELLLTKKSEAQLSACSALVKKMHMRLLDAYRSFTLAMQSGAFLQLLLTFAAVASRFGVICSELQEVFEATLFAMQRISCLSSSEIVPQKDRLALSTAGTSTSGDASVMFIDHSMAADESMPAYTQSVVVSRIVLDRSPAEVPAPKDSLQSRSDAARPKKKQKKRRTKNEIDEIFGL</sequence>
<dbReference type="InterPro" id="IPR047205">
    <property type="entry name" value="RMP1"/>
</dbReference>
<proteinExistence type="predicted"/>
<protein>
    <submittedName>
        <fullName evidence="2">Uncharacterized protein</fullName>
    </submittedName>
</protein>
<feature type="compositionally biased region" description="Basic residues" evidence="1">
    <location>
        <begin position="280"/>
        <end position="289"/>
    </location>
</feature>
<dbReference type="GO" id="GO:0000172">
    <property type="term" value="C:ribonuclease MRP complex"/>
    <property type="evidence" value="ECO:0007669"/>
    <property type="project" value="InterPro"/>
</dbReference>
<dbReference type="PANTHER" id="PTHR37792:SF1">
    <property type="entry name" value="RIBONUCLEASE MRP PROTEIN SUBUNIT RMP1"/>
    <property type="match status" value="1"/>
</dbReference>